<accession>A0A1I8Q015</accession>
<evidence type="ECO:0000256" key="3">
    <source>
        <dbReference type="ARBA" id="ARBA00072929"/>
    </source>
</evidence>
<name>A0A1I8Q015_STOCA</name>
<dbReference type="GO" id="GO:0006508">
    <property type="term" value="P:proteolysis"/>
    <property type="evidence" value="ECO:0007669"/>
    <property type="project" value="InterPro"/>
</dbReference>
<evidence type="ECO:0000256" key="2">
    <source>
        <dbReference type="ARBA" id="ARBA00023180"/>
    </source>
</evidence>
<dbReference type="FunFam" id="3.40.50.1820:FF:000003">
    <property type="entry name" value="Dipeptidyl peptidase 4"/>
    <property type="match status" value="1"/>
</dbReference>
<keyword evidence="2" id="KW-0325">Glycoprotein</keyword>
<dbReference type="GO" id="GO:0005886">
    <property type="term" value="C:plasma membrane"/>
    <property type="evidence" value="ECO:0007669"/>
    <property type="project" value="TreeGrafter"/>
</dbReference>
<proteinExistence type="inferred from homology"/>
<dbReference type="OrthoDB" id="16520at2759"/>
<evidence type="ECO:0000313" key="7">
    <source>
        <dbReference type="Proteomes" id="UP000095300"/>
    </source>
</evidence>
<dbReference type="AlphaFoldDB" id="A0A1I8Q015"/>
<dbReference type="SUPFAM" id="SSF82171">
    <property type="entry name" value="DPP6 N-terminal domain-like"/>
    <property type="match status" value="1"/>
</dbReference>
<dbReference type="PANTHER" id="PTHR11731">
    <property type="entry name" value="PROTEASE FAMILY S9B,C DIPEPTIDYL-PEPTIDASE IV-RELATED"/>
    <property type="match status" value="1"/>
</dbReference>
<dbReference type="InterPro" id="IPR002469">
    <property type="entry name" value="Peptidase_S9B_N"/>
</dbReference>
<dbReference type="KEGG" id="scac:106092568"/>
<dbReference type="Gene3D" id="3.40.50.1820">
    <property type="entry name" value="alpha/beta hydrolase"/>
    <property type="match status" value="1"/>
</dbReference>
<feature type="domain" description="Peptidase S9 prolyl oligopeptidase catalytic" evidence="4">
    <location>
        <begin position="538"/>
        <end position="739"/>
    </location>
</feature>
<dbReference type="PANTHER" id="PTHR11731:SF154">
    <property type="entry name" value="VENOM DIPEPTIDYL PEPTIDASE 4-LIKE PROTEIN"/>
    <property type="match status" value="1"/>
</dbReference>
<dbReference type="Pfam" id="PF00930">
    <property type="entry name" value="DPPIV_N"/>
    <property type="match status" value="1"/>
</dbReference>
<dbReference type="GO" id="GO:0008239">
    <property type="term" value="F:dipeptidyl-peptidase activity"/>
    <property type="evidence" value="ECO:0007669"/>
    <property type="project" value="TreeGrafter"/>
</dbReference>
<dbReference type="InterPro" id="IPR029058">
    <property type="entry name" value="AB_hydrolase_fold"/>
</dbReference>
<dbReference type="EnsemblMetazoa" id="SCAU012606-RA">
    <property type="protein sequence ID" value="SCAU012606-PA"/>
    <property type="gene ID" value="SCAU012606"/>
</dbReference>
<protein>
    <recommendedName>
        <fullName evidence="3">Venom dipeptidyl peptidase 4</fullName>
    </recommendedName>
</protein>
<reference evidence="6" key="1">
    <citation type="submission" date="2020-05" db="UniProtKB">
        <authorList>
            <consortium name="EnsemblMetazoa"/>
        </authorList>
    </citation>
    <scope>IDENTIFICATION</scope>
    <source>
        <strain evidence="6">USDA</strain>
    </source>
</reference>
<gene>
    <name evidence="6" type="primary">106092568</name>
</gene>
<keyword evidence="7" id="KW-1185">Reference proteome</keyword>
<dbReference type="VEuPathDB" id="VectorBase:SCAU012606"/>
<dbReference type="SUPFAM" id="SSF53474">
    <property type="entry name" value="alpha/beta-Hydrolases"/>
    <property type="match status" value="1"/>
</dbReference>
<comment type="similarity">
    <text evidence="1">Belongs to the peptidase S9B family. DPPIV subfamily.</text>
</comment>
<sequence>MHFAKQLAIFAILGCYLFTPVVNSPLKNRDNKRPWGLLEALLAGSQIRGSNMTWIADDEFYYTSADRSIHKFNAATGTDSIFVTSEFLETYSSSSSFTLSPDNTKILVRFDVEEIFRHSYIAKYDVFDIASKTAISIHGGEKLQYCAWSPIKDRLAYVYKNNVFIHFDDSVELQITSDGINGELYNGIPDWVYEEEVLSSGSAMWWSPDGSRLAVGVFNDTAVETFKYFLYGEAENPEYQYPKEVDLKYPKPGTNNPVVALRIFDLSLNPTYVTITAPIGIVTNDHILQNVAWTRDQKLLITWLNRRQNIASLQLCTVSGDCREVKRLEEPKGWVSMGNPQCLKQSDNCLFTYWIDNWYQVWKLNLATGENSATKRGNFTVLRLYGYDEVNDKVFYQATLKNDPSIYHVFSNDDCLTCDLKDVDGDACKSAGAVFSKGFSYYTVVCSGPNPSYTKVIETKTNQPIKDWELNAPFREFLDTRLRPVIQYMNVSLDGGFTGFAKLMLPPNLDVNKKYPMIVVVYGGPNSVRVTNGFNVGFEGYMTTNREVIYAMIDGRGTGNKGKDFLFSVNNHLGEFEVVDQIAVTKYLQDNLSYVDRERCGIWGWSYGGYMTARTLAQDNDRVFQCGISVAPVTSWLYYDTIYTERYMGLPTNEDNLEKYLRTSVLEEVENFRNHDFMLIHGSGDDNVHYQQSLMLAKVLQAHDILFEEMTYPDENHSIGNFLPHLYHTMDHFWINCLNLDVPEDDE</sequence>
<evidence type="ECO:0000313" key="6">
    <source>
        <dbReference type="EnsemblMetazoa" id="SCAU012606-PA"/>
    </source>
</evidence>
<evidence type="ECO:0000259" key="5">
    <source>
        <dbReference type="Pfam" id="PF00930"/>
    </source>
</evidence>
<dbReference type="InterPro" id="IPR050278">
    <property type="entry name" value="Serine_Prot_S9B/DPPIV"/>
</dbReference>
<dbReference type="Pfam" id="PF00326">
    <property type="entry name" value="Peptidase_S9"/>
    <property type="match status" value="1"/>
</dbReference>
<feature type="domain" description="Dipeptidylpeptidase IV N-terminal" evidence="5">
    <location>
        <begin position="100"/>
        <end position="451"/>
    </location>
</feature>
<dbReference type="STRING" id="35570.A0A1I8Q015"/>
<evidence type="ECO:0000256" key="1">
    <source>
        <dbReference type="ARBA" id="ARBA00010036"/>
    </source>
</evidence>
<dbReference type="GO" id="GO:0008236">
    <property type="term" value="F:serine-type peptidase activity"/>
    <property type="evidence" value="ECO:0007669"/>
    <property type="project" value="InterPro"/>
</dbReference>
<dbReference type="Gene3D" id="2.140.10.30">
    <property type="entry name" value="Dipeptidylpeptidase IV, N-terminal domain"/>
    <property type="match status" value="1"/>
</dbReference>
<organism evidence="6 7">
    <name type="scientific">Stomoxys calcitrans</name>
    <name type="common">Stable fly</name>
    <name type="synonym">Conops calcitrans</name>
    <dbReference type="NCBI Taxonomy" id="35570"/>
    <lineage>
        <taxon>Eukaryota</taxon>
        <taxon>Metazoa</taxon>
        <taxon>Ecdysozoa</taxon>
        <taxon>Arthropoda</taxon>
        <taxon>Hexapoda</taxon>
        <taxon>Insecta</taxon>
        <taxon>Pterygota</taxon>
        <taxon>Neoptera</taxon>
        <taxon>Endopterygota</taxon>
        <taxon>Diptera</taxon>
        <taxon>Brachycera</taxon>
        <taxon>Muscomorpha</taxon>
        <taxon>Muscoidea</taxon>
        <taxon>Muscidae</taxon>
        <taxon>Stomoxys</taxon>
    </lineage>
</organism>
<dbReference type="InterPro" id="IPR001375">
    <property type="entry name" value="Peptidase_S9_cat"/>
</dbReference>
<dbReference type="Proteomes" id="UP000095300">
    <property type="component" value="Unassembled WGS sequence"/>
</dbReference>
<evidence type="ECO:0000259" key="4">
    <source>
        <dbReference type="Pfam" id="PF00326"/>
    </source>
</evidence>